<keyword evidence="2" id="KW-0012">Acyltransferase</keyword>
<dbReference type="PANTHER" id="PTHR43300">
    <property type="entry name" value="ACETYLTRANSFERASE"/>
    <property type="match status" value="1"/>
</dbReference>
<keyword evidence="3" id="KW-1185">Reference proteome</keyword>
<dbReference type="Gene3D" id="2.160.10.10">
    <property type="entry name" value="Hexapeptide repeat proteins"/>
    <property type="match status" value="1"/>
</dbReference>
<dbReference type="InterPro" id="IPR001451">
    <property type="entry name" value="Hexapep"/>
</dbReference>
<name>A0A3S0MA87_9FLAO</name>
<evidence type="ECO:0000256" key="1">
    <source>
        <dbReference type="ARBA" id="ARBA00007274"/>
    </source>
</evidence>
<reference evidence="2 3" key="1">
    <citation type="submission" date="2018-12" db="EMBL/GenBank/DDBJ databases">
        <title>Flavobacterium sp. nov., isolated from glacier ice.</title>
        <authorList>
            <person name="Liu Q."/>
            <person name="Xin Y.-H."/>
        </authorList>
    </citation>
    <scope>NUCLEOTIDE SEQUENCE [LARGE SCALE GENOMIC DNA]</scope>
    <source>
        <strain evidence="2 3">RB1N8</strain>
    </source>
</reference>
<evidence type="ECO:0000313" key="3">
    <source>
        <dbReference type="Proteomes" id="UP000280825"/>
    </source>
</evidence>
<comment type="caution">
    <text evidence="2">The sequence shown here is derived from an EMBL/GenBank/DDBJ whole genome shotgun (WGS) entry which is preliminary data.</text>
</comment>
<gene>
    <name evidence="2" type="ORF">EKL98_14035</name>
</gene>
<dbReference type="SUPFAM" id="SSF51161">
    <property type="entry name" value="Trimeric LpxA-like enzymes"/>
    <property type="match status" value="1"/>
</dbReference>
<evidence type="ECO:0000313" key="2">
    <source>
        <dbReference type="EMBL" id="RTZ02050.1"/>
    </source>
</evidence>
<proteinExistence type="inferred from homology"/>
<keyword evidence="2" id="KW-0808">Transferase</keyword>
<organism evidence="2 3">
    <name type="scientific">Flavobacterium bomense</name>
    <dbReference type="NCBI Taxonomy" id="2497483"/>
    <lineage>
        <taxon>Bacteria</taxon>
        <taxon>Pseudomonadati</taxon>
        <taxon>Bacteroidota</taxon>
        <taxon>Flavobacteriia</taxon>
        <taxon>Flavobacteriales</taxon>
        <taxon>Flavobacteriaceae</taxon>
        <taxon>Flavobacterium</taxon>
    </lineage>
</organism>
<accession>A0A3S0MA87</accession>
<sequence>MKIKDIRLYYLKFKLTYFSRLCKPNTFNKILSLEGFEIGKGTFFYDPNSMTIDRERPWMLKIGEYCKITKGTILLTHDYSRSVMRRKYGEIIGEAGKTIIGDNVFIGMNSIVLMGSSIGNNVIIGAGSVVSGTIPDDVVVAGNPAKVIRTLEEHYLRRKIKSIEEAKLYAREFKNKYTRKPSIKEMNAFFPLYLERNVEAILRSGVNINLNGDNRDEILNYFLKSKAVYSSFEEFLSDSL</sequence>
<dbReference type="GO" id="GO:0016746">
    <property type="term" value="F:acyltransferase activity"/>
    <property type="evidence" value="ECO:0007669"/>
    <property type="project" value="UniProtKB-KW"/>
</dbReference>
<dbReference type="CDD" id="cd04647">
    <property type="entry name" value="LbH_MAT_like"/>
    <property type="match status" value="1"/>
</dbReference>
<dbReference type="EMBL" id="RYDJ01000020">
    <property type="protein sequence ID" value="RTZ02050.1"/>
    <property type="molecule type" value="Genomic_DNA"/>
</dbReference>
<comment type="similarity">
    <text evidence="1">Belongs to the transferase hexapeptide repeat family.</text>
</comment>
<dbReference type="PANTHER" id="PTHR43300:SF11">
    <property type="entry name" value="ACETYLTRANSFERASE RV3034C-RELATED"/>
    <property type="match status" value="1"/>
</dbReference>
<dbReference type="Pfam" id="PF00132">
    <property type="entry name" value="Hexapep"/>
    <property type="match status" value="1"/>
</dbReference>
<dbReference type="AlphaFoldDB" id="A0A3S0MA87"/>
<protein>
    <submittedName>
        <fullName evidence="2">Acyltransferase</fullName>
    </submittedName>
</protein>
<dbReference type="RefSeq" id="WP_126562930.1">
    <property type="nucleotide sequence ID" value="NZ_RYDJ01000020.1"/>
</dbReference>
<dbReference type="InterPro" id="IPR011004">
    <property type="entry name" value="Trimer_LpxA-like_sf"/>
</dbReference>
<dbReference type="Proteomes" id="UP000280825">
    <property type="component" value="Unassembled WGS sequence"/>
</dbReference>
<dbReference type="InterPro" id="IPR050179">
    <property type="entry name" value="Trans_hexapeptide_repeat"/>
</dbReference>